<keyword evidence="2" id="KW-1185">Reference proteome</keyword>
<evidence type="ECO:0000313" key="1">
    <source>
        <dbReference type="EMBL" id="KAJ3548548.1"/>
    </source>
</evidence>
<comment type="caution">
    <text evidence="1">The sequence shown here is derived from an EMBL/GenBank/DDBJ whole genome shotgun (WGS) entry which is preliminary data.</text>
</comment>
<dbReference type="EMBL" id="JANRMS010000045">
    <property type="protein sequence ID" value="KAJ3548548.1"/>
    <property type="molecule type" value="Genomic_DNA"/>
</dbReference>
<sequence length="299" mass="32924">MPVHLADEWLAFEASIGCRPRMTGKSVLEIRNAVARMTKKPTKDTPGLKIHESVIDDSPHGIKVRIYEPLGQANILSPDVALFFHGGGWCVGDLDLEDDLVRLMAVESNMRFVSVDYRLGPENPWPAQLDDCRAAVQWARQANGNTTRVFLVGASAGAQLSLSVAAGLSQTDCPIAGVVALAPFTVRKEDALQYIGQQPISHLENEDAPILTMEVLQMFLDAARAPIGDHTFSVLLSPYLSSLPPTYLVVCGADILRDHGRLLAEELRKHSIPLKIDEYLGYPHTFWATPNLKIIDDFF</sequence>
<reference evidence="1" key="1">
    <citation type="submission" date="2022-08" db="EMBL/GenBank/DDBJ databases">
        <title>Genome Sequence of Fusarium decemcellulare.</title>
        <authorList>
            <person name="Buettner E."/>
        </authorList>
    </citation>
    <scope>NUCLEOTIDE SEQUENCE</scope>
    <source>
        <strain evidence="1">Babe19</strain>
    </source>
</reference>
<accession>A0ACC1SY20</accession>
<gene>
    <name evidence="1" type="ORF">NM208_g958</name>
</gene>
<dbReference type="Proteomes" id="UP001148629">
    <property type="component" value="Unassembled WGS sequence"/>
</dbReference>
<evidence type="ECO:0000313" key="2">
    <source>
        <dbReference type="Proteomes" id="UP001148629"/>
    </source>
</evidence>
<protein>
    <submittedName>
        <fullName evidence="1">Uncharacterized protein</fullName>
    </submittedName>
</protein>
<organism evidence="1 2">
    <name type="scientific">Fusarium decemcellulare</name>
    <dbReference type="NCBI Taxonomy" id="57161"/>
    <lineage>
        <taxon>Eukaryota</taxon>
        <taxon>Fungi</taxon>
        <taxon>Dikarya</taxon>
        <taxon>Ascomycota</taxon>
        <taxon>Pezizomycotina</taxon>
        <taxon>Sordariomycetes</taxon>
        <taxon>Hypocreomycetidae</taxon>
        <taxon>Hypocreales</taxon>
        <taxon>Nectriaceae</taxon>
        <taxon>Fusarium</taxon>
        <taxon>Fusarium decemcellulare species complex</taxon>
    </lineage>
</organism>
<proteinExistence type="predicted"/>
<name>A0ACC1SY20_9HYPO</name>